<dbReference type="Pfam" id="PF02518">
    <property type="entry name" value="HATPase_c"/>
    <property type="match status" value="1"/>
</dbReference>
<dbReference type="InterPro" id="IPR036097">
    <property type="entry name" value="HisK_dim/P_sf"/>
</dbReference>
<dbReference type="SUPFAM" id="SSF47384">
    <property type="entry name" value="Homodimeric domain of signal transducing histidine kinase"/>
    <property type="match status" value="1"/>
</dbReference>
<evidence type="ECO:0000256" key="10">
    <source>
        <dbReference type="ARBA" id="ARBA00023136"/>
    </source>
</evidence>
<evidence type="ECO:0000259" key="13">
    <source>
        <dbReference type="PROSITE" id="PS50885"/>
    </source>
</evidence>
<keyword evidence="9" id="KW-0902">Two-component regulatory system</keyword>
<dbReference type="InterPro" id="IPR036890">
    <property type="entry name" value="HATPase_C_sf"/>
</dbReference>
<dbReference type="CDD" id="cd06225">
    <property type="entry name" value="HAMP"/>
    <property type="match status" value="1"/>
</dbReference>
<dbReference type="Gene3D" id="3.30.565.10">
    <property type="entry name" value="Histidine kinase-like ATPase, C-terminal domain"/>
    <property type="match status" value="1"/>
</dbReference>
<evidence type="ECO:0000313" key="14">
    <source>
        <dbReference type="EMBL" id="BAN03476.1"/>
    </source>
</evidence>
<evidence type="ECO:0000256" key="3">
    <source>
        <dbReference type="ARBA" id="ARBA00012438"/>
    </source>
</evidence>
<comment type="subcellular location">
    <subcellularLocation>
        <location evidence="2">Cell membrane</location>
    </subcellularLocation>
</comment>
<dbReference type="AlphaFoldDB" id="A0A6C7EHM3"/>
<dbReference type="SMART" id="SM00387">
    <property type="entry name" value="HATPase_c"/>
    <property type="match status" value="1"/>
</dbReference>
<organism evidence="14 15">
    <name type="scientific">Ilumatobacter coccineus (strain NBRC 103263 / KCTC 29153 / YM16-304)</name>
    <dbReference type="NCBI Taxonomy" id="1313172"/>
    <lineage>
        <taxon>Bacteria</taxon>
        <taxon>Bacillati</taxon>
        <taxon>Actinomycetota</taxon>
        <taxon>Acidimicrobiia</taxon>
        <taxon>Acidimicrobiales</taxon>
        <taxon>Ilumatobacteraceae</taxon>
        <taxon>Ilumatobacter</taxon>
    </lineage>
</organism>
<proteinExistence type="predicted"/>
<evidence type="ECO:0000256" key="8">
    <source>
        <dbReference type="ARBA" id="ARBA00022989"/>
    </source>
</evidence>
<comment type="catalytic activity">
    <reaction evidence="1">
        <text>ATP + protein L-histidine = ADP + protein N-phospho-L-histidine.</text>
        <dbReference type="EC" id="2.7.13.3"/>
    </reaction>
</comment>
<evidence type="ECO:0000256" key="9">
    <source>
        <dbReference type="ARBA" id="ARBA00023012"/>
    </source>
</evidence>
<dbReference type="InterPro" id="IPR050428">
    <property type="entry name" value="TCS_sensor_his_kinase"/>
</dbReference>
<dbReference type="EC" id="2.7.13.3" evidence="3"/>
<dbReference type="GO" id="GO:0005886">
    <property type="term" value="C:plasma membrane"/>
    <property type="evidence" value="ECO:0007669"/>
    <property type="project" value="UniProtKB-SubCell"/>
</dbReference>
<dbReference type="InterPro" id="IPR005467">
    <property type="entry name" value="His_kinase_dom"/>
</dbReference>
<keyword evidence="7 14" id="KW-0418">Kinase</keyword>
<dbReference type="InterPro" id="IPR004358">
    <property type="entry name" value="Sig_transdc_His_kin-like_C"/>
</dbReference>
<dbReference type="GO" id="GO:0000155">
    <property type="term" value="F:phosphorelay sensor kinase activity"/>
    <property type="evidence" value="ECO:0007669"/>
    <property type="project" value="InterPro"/>
</dbReference>
<name>A0A6C7EHM3_ILUCY</name>
<dbReference type="SUPFAM" id="SSF158472">
    <property type="entry name" value="HAMP domain-like"/>
    <property type="match status" value="1"/>
</dbReference>
<dbReference type="PRINTS" id="PR00344">
    <property type="entry name" value="BCTRLSENSOR"/>
</dbReference>
<feature type="domain" description="Histidine kinase" evidence="12">
    <location>
        <begin position="244"/>
        <end position="464"/>
    </location>
</feature>
<accession>A0A6C7EHM3</accession>
<dbReference type="InterPro" id="IPR003661">
    <property type="entry name" value="HisK_dim/P_dom"/>
</dbReference>
<dbReference type="Gene3D" id="6.10.340.10">
    <property type="match status" value="1"/>
</dbReference>
<keyword evidence="15" id="KW-1185">Reference proteome</keyword>
<dbReference type="Proteomes" id="UP000011863">
    <property type="component" value="Chromosome"/>
</dbReference>
<gene>
    <name evidence="14" type="ORF">YM304_31620</name>
</gene>
<dbReference type="EMBL" id="AP012057">
    <property type="protein sequence ID" value="BAN03476.1"/>
    <property type="molecule type" value="Genomic_DNA"/>
</dbReference>
<dbReference type="InterPro" id="IPR003594">
    <property type="entry name" value="HATPase_dom"/>
</dbReference>
<dbReference type="CDD" id="cd00082">
    <property type="entry name" value="HisKA"/>
    <property type="match status" value="1"/>
</dbReference>
<dbReference type="Gene3D" id="1.10.287.130">
    <property type="match status" value="1"/>
</dbReference>
<dbReference type="CDD" id="cd00075">
    <property type="entry name" value="HATPase"/>
    <property type="match status" value="1"/>
</dbReference>
<dbReference type="PANTHER" id="PTHR45436:SF5">
    <property type="entry name" value="SENSOR HISTIDINE KINASE TRCS"/>
    <property type="match status" value="1"/>
</dbReference>
<dbReference type="FunFam" id="1.10.287.130:FF:000001">
    <property type="entry name" value="Two-component sensor histidine kinase"/>
    <property type="match status" value="1"/>
</dbReference>
<evidence type="ECO:0000256" key="4">
    <source>
        <dbReference type="ARBA" id="ARBA00022553"/>
    </source>
</evidence>
<dbReference type="Pfam" id="PF00672">
    <property type="entry name" value="HAMP"/>
    <property type="match status" value="1"/>
</dbReference>
<evidence type="ECO:0000256" key="11">
    <source>
        <dbReference type="SAM" id="Phobius"/>
    </source>
</evidence>
<feature type="domain" description="HAMP" evidence="13">
    <location>
        <begin position="176"/>
        <end position="229"/>
    </location>
</feature>
<dbReference type="RefSeq" id="WP_015442723.1">
    <property type="nucleotide sequence ID" value="NC_020520.1"/>
</dbReference>
<dbReference type="Pfam" id="PF00512">
    <property type="entry name" value="HisKA"/>
    <property type="match status" value="1"/>
</dbReference>
<dbReference type="SMART" id="SM00304">
    <property type="entry name" value="HAMP"/>
    <property type="match status" value="1"/>
</dbReference>
<evidence type="ECO:0000259" key="12">
    <source>
        <dbReference type="PROSITE" id="PS50109"/>
    </source>
</evidence>
<dbReference type="OrthoDB" id="9786919at2"/>
<evidence type="ECO:0000256" key="7">
    <source>
        <dbReference type="ARBA" id="ARBA00022777"/>
    </source>
</evidence>
<reference evidence="14 15" key="1">
    <citation type="journal article" date="2013" name="Int. J. Syst. Evol. Microbiol.">
        <title>Ilumatobacter nonamiense sp. nov. and Ilumatobacter coccineum sp. nov., isolated from seashore sand.</title>
        <authorList>
            <person name="Matsumoto A."/>
            <person name="Kasai H."/>
            <person name="Matsuo Y."/>
            <person name="Shizuri Y."/>
            <person name="Ichikawa N."/>
            <person name="Fujita N."/>
            <person name="Omura S."/>
            <person name="Takahashi Y."/>
        </authorList>
    </citation>
    <scope>NUCLEOTIDE SEQUENCE [LARGE SCALE GENOMIC DNA]</scope>
    <source>
        <strain evidence="15">NBRC 103263 / KCTC 29153 / YM16-304</strain>
    </source>
</reference>
<evidence type="ECO:0000313" key="15">
    <source>
        <dbReference type="Proteomes" id="UP000011863"/>
    </source>
</evidence>
<keyword evidence="4" id="KW-0597">Phosphoprotein</keyword>
<dbReference type="KEGG" id="aym:YM304_31620"/>
<dbReference type="PROSITE" id="PS50109">
    <property type="entry name" value="HIS_KIN"/>
    <property type="match status" value="1"/>
</dbReference>
<feature type="transmembrane region" description="Helical" evidence="11">
    <location>
        <begin position="156"/>
        <end position="175"/>
    </location>
</feature>
<keyword evidence="10 11" id="KW-0472">Membrane</keyword>
<keyword evidence="5 14" id="KW-0808">Transferase</keyword>
<dbReference type="PANTHER" id="PTHR45436">
    <property type="entry name" value="SENSOR HISTIDINE KINASE YKOH"/>
    <property type="match status" value="1"/>
</dbReference>
<dbReference type="SUPFAM" id="SSF55874">
    <property type="entry name" value="ATPase domain of HSP90 chaperone/DNA topoisomerase II/histidine kinase"/>
    <property type="match status" value="1"/>
</dbReference>
<evidence type="ECO:0000256" key="1">
    <source>
        <dbReference type="ARBA" id="ARBA00000085"/>
    </source>
</evidence>
<dbReference type="SMART" id="SM00388">
    <property type="entry name" value="HisKA"/>
    <property type="match status" value="1"/>
</dbReference>
<dbReference type="PROSITE" id="PS50885">
    <property type="entry name" value="HAMP"/>
    <property type="match status" value="1"/>
</dbReference>
<protein>
    <recommendedName>
        <fullName evidence="3">histidine kinase</fullName>
        <ecNumber evidence="3">2.7.13.3</ecNumber>
    </recommendedName>
</protein>
<evidence type="ECO:0000256" key="5">
    <source>
        <dbReference type="ARBA" id="ARBA00022679"/>
    </source>
</evidence>
<evidence type="ECO:0000256" key="6">
    <source>
        <dbReference type="ARBA" id="ARBA00022692"/>
    </source>
</evidence>
<sequence>MTRRRALALIFGALAIVFVIGSIVTITGTRDQLIDGIDDDLHSELDLALQFYDSFSREFLDEIVITQNALTTIIIDDLGQVEFESLAGPVRDPLPRPDLPSSRIIDRVGQTFTVDGTDGGPDFRVTVGQLDDGRYLALGAPLDDVRTTLRALARTLLITLFAMMAVLGAIFWMLLRATLRPYNDLVDTAEGIAAGDMDRRAERTTSNVEITRLTRSLNTMLDRLQVSLEERQAAEQRVKQFAADASHELRTPITTIAGYSELYLSGAATDDESVTKQMTRINSEAGRMGRLVQALLTLTRLDHDEGPELQRVDVRTAVSTAVADHHAADPDMVLAGPDDGPGGDRLEVLADPDAIQQLMANLLGNAARHAPGAAVTVDVAADDDRTDVVVITVSDDGPGMAPEVVDKIFDRFYRADTTRSSSSDSFGLGLPIVAGIAESIGGSIDVVSEPGQGSTFTVRLPLATPPASAG</sequence>
<keyword evidence="8 11" id="KW-1133">Transmembrane helix</keyword>
<keyword evidence="6 11" id="KW-0812">Transmembrane</keyword>
<dbReference type="InterPro" id="IPR003660">
    <property type="entry name" value="HAMP_dom"/>
</dbReference>
<evidence type="ECO:0000256" key="2">
    <source>
        <dbReference type="ARBA" id="ARBA00004236"/>
    </source>
</evidence>